<protein>
    <recommendedName>
        <fullName evidence="3">PARP catalytic domain-containing protein</fullName>
    </recommendedName>
</protein>
<accession>A0ABN9GG59</accession>
<dbReference type="Gene3D" id="3.90.228.10">
    <property type="match status" value="1"/>
</dbReference>
<name>A0ABN9GG59_9NEOB</name>
<comment type="caution">
    <text evidence="1">The sequence shown here is derived from an EMBL/GenBank/DDBJ whole genome shotgun (WGS) entry which is preliminary data.</text>
</comment>
<evidence type="ECO:0000313" key="2">
    <source>
        <dbReference type="Proteomes" id="UP001162483"/>
    </source>
</evidence>
<gene>
    <name evidence="1" type="ORF">SPARVUS_LOCUS13915963</name>
</gene>
<dbReference type="Proteomes" id="UP001162483">
    <property type="component" value="Unassembled WGS sequence"/>
</dbReference>
<keyword evidence="2" id="KW-1185">Reference proteome</keyword>
<evidence type="ECO:0000313" key="1">
    <source>
        <dbReference type="EMBL" id="CAI9607237.1"/>
    </source>
</evidence>
<evidence type="ECO:0008006" key="3">
    <source>
        <dbReference type="Google" id="ProtNLM"/>
    </source>
</evidence>
<sequence length="158" mass="17764">MQNRTDAASTKTALSWQVLEEVKTYVSKLHDTDVHQRMYYYDRRHRLEPLVEILNRGFSPEDVQQGEYGNGIYFSASPAAAISMAHHVLVADVYIGRTQTDAVKSASRTSPPIGFDSIQIPGRRSTEFVIFSHLQAIPVCLLKYTERESSTANTVVSK</sequence>
<organism evidence="1 2">
    <name type="scientific">Staurois parvus</name>
    <dbReference type="NCBI Taxonomy" id="386267"/>
    <lineage>
        <taxon>Eukaryota</taxon>
        <taxon>Metazoa</taxon>
        <taxon>Chordata</taxon>
        <taxon>Craniata</taxon>
        <taxon>Vertebrata</taxon>
        <taxon>Euteleostomi</taxon>
        <taxon>Amphibia</taxon>
        <taxon>Batrachia</taxon>
        <taxon>Anura</taxon>
        <taxon>Neobatrachia</taxon>
        <taxon>Ranoidea</taxon>
        <taxon>Ranidae</taxon>
        <taxon>Staurois</taxon>
    </lineage>
</organism>
<proteinExistence type="predicted"/>
<reference evidence="1" key="1">
    <citation type="submission" date="2023-05" db="EMBL/GenBank/DDBJ databases">
        <authorList>
            <person name="Stuckert A."/>
        </authorList>
    </citation>
    <scope>NUCLEOTIDE SEQUENCE</scope>
</reference>
<dbReference type="SUPFAM" id="SSF56399">
    <property type="entry name" value="ADP-ribosylation"/>
    <property type="match status" value="1"/>
</dbReference>
<dbReference type="EMBL" id="CATNWA010018423">
    <property type="protein sequence ID" value="CAI9607237.1"/>
    <property type="molecule type" value="Genomic_DNA"/>
</dbReference>